<proteinExistence type="predicted"/>
<dbReference type="Proteomes" id="UP000275368">
    <property type="component" value="Chromosome"/>
</dbReference>
<dbReference type="OrthoDB" id="2376281at2"/>
<accession>A0A3G9IS84</accession>
<name>A0A3G9IS84_9BACL</name>
<reference evidence="1 2" key="1">
    <citation type="submission" date="2018-11" db="EMBL/GenBank/DDBJ databases">
        <title>Complete genome sequence of Paenibacillus baekrokdamisoli strain KCTC 33723.</title>
        <authorList>
            <person name="Kang S.W."/>
            <person name="Lee K.C."/>
            <person name="Kim K.K."/>
            <person name="Kim J.S."/>
            <person name="Kim D.S."/>
            <person name="Ko S.H."/>
            <person name="Yang S.H."/>
            <person name="Lee J.S."/>
        </authorList>
    </citation>
    <scope>NUCLEOTIDE SEQUENCE [LARGE SCALE GENOMIC DNA]</scope>
    <source>
        <strain evidence="1 2">KCTC 33723</strain>
    </source>
</reference>
<dbReference type="EMBL" id="AP019308">
    <property type="protein sequence ID" value="BBH21162.1"/>
    <property type="molecule type" value="Genomic_DNA"/>
</dbReference>
<dbReference type="RefSeq" id="WP_125657217.1">
    <property type="nucleotide sequence ID" value="NZ_AP019308.1"/>
</dbReference>
<gene>
    <name evidence="1" type="ORF">Back11_25070</name>
</gene>
<evidence type="ECO:0000313" key="2">
    <source>
        <dbReference type="Proteomes" id="UP000275368"/>
    </source>
</evidence>
<evidence type="ECO:0000313" key="1">
    <source>
        <dbReference type="EMBL" id="BBH21162.1"/>
    </source>
</evidence>
<dbReference type="Pfam" id="PF06949">
    <property type="entry name" value="DUF1292"/>
    <property type="match status" value="1"/>
</dbReference>
<sequence length="109" mass="12917">MSDHEHKNGEEHVHDENCNHDHDHEEHVFLVSDEEGVEREMVMVYTFESEEQVYAVLLDRNDPEADGVIFRIEEEDGEAFLVGIEDDAEWERVTRIYEEVAQRENEEDN</sequence>
<dbReference type="AlphaFoldDB" id="A0A3G9IS84"/>
<organism evidence="1 2">
    <name type="scientific">Paenibacillus baekrokdamisoli</name>
    <dbReference type="NCBI Taxonomy" id="1712516"/>
    <lineage>
        <taxon>Bacteria</taxon>
        <taxon>Bacillati</taxon>
        <taxon>Bacillota</taxon>
        <taxon>Bacilli</taxon>
        <taxon>Bacillales</taxon>
        <taxon>Paenibacillaceae</taxon>
        <taxon>Paenibacillus</taxon>
    </lineage>
</organism>
<dbReference type="InterPro" id="IPR009711">
    <property type="entry name" value="UPF0473"/>
</dbReference>
<dbReference type="KEGG" id="pbk:Back11_25070"/>
<protein>
    <submittedName>
        <fullName evidence="1">Uncharacterized protein</fullName>
    </submittedName>
</protein>
<keyword evidence="2" id="KW-1185">Reference proteome</keyword>